<keyword evidence="2" id="KW-0732">Signal</keyword>
<name>A0AA91DTE1_VARPD</name>
<dbReference type="Proteomes" id="UP000077852">
    <property type="component" value="Unassembled WGS sequence"/>
</dbReference>
<feature type="signal peptide" evidence="2">
    <location>
        <begin position="1"/>
        <end position="25"/>
    </location>
</feature>
<evidence type="ECO:0000256" key="1">
    <source>
        <dbReference type="SAM" id="MobiDB-lite"/>
    </source>
</evidence>
<feature type="compositionally biased region" description="Gly residues" evidence="1">
    <location>
        <begin position="257"/>
        <end position="272"/>
    </location>
</feature>
<accession>A0AA91DTE1</accession>
<reference evidence="3 4" key="1">
    <citation type="submission" date="2016-03" db="EMBL/GenBank/DDBJ databases">
        <title>Genome sequence of Variovorax paradoxus KB5.</title>
        <authorList>
            <person name="Jeong H."/>
            <person name="Hong C.E."/>
            <person name="Jo S.H."/>
            <person name="Park J.M."/>
        </authorList>
    </citation>
    <scope>NUCLEOTIDE SEQUENCE [LARGE SCALE GENOMIC DNA]</scope>
    <source>
        <strain evidence="3 4">KB5</strain>
    </source>
</reference>
<dbReference type="AlphaFoldDB" id="A0AA91DTE1"/>
<protein>
    <recommendedName>
        <fullName evidence="5">Secreted protein</fullName>
    </recommendedName>
</protein>
<dbReference type="RefSeq" id="WP_081265811.1">
    <property type="nucleotide sequence ID" value="NZ_LVHG01000002.1"/>
</dbReference>
<gene>
    <name evidence="3" type="ORF">A3K87_05360</name>
</gene>
<evidence type="ECO:0000313" key="3">
    <source>
        <dbReference type="EMBL" id="OAK66968.1"/>
    </source>
</evidence>
<organism evidence="3 4">
    <name type="scientific">Variovorax paradoxus</name>
    <dbReference type="NCBI Taxonomy" id="34073"/>
    <lineage>
        <taxon>Bacteria</taxon>
        <taxon>Pseudomonadati</taxon>
        <taxon>Pseudomonadota</taxon>
        <taxon>Betaproteobacteria</taxon>
        <taxon>Burkholderiales</taxon>
        <taxon>Comamonadaceae</taxon>
        <taxon>Variovorax</taxon>
    </lineage>
</organism>
<evidence type="ECO:0000313" key="4">
    <source>
        <dbReference type="Proteomes" id="UP000077852"/>
    </source>
</evidence>
<evidence type="ECO:0008006" key="5">
    <source>
        <dbReference type="Google" id="ProtNLM"/>
    </source>
</evidence>
<comment type="caution">
    <text evidence="3">The sequence shown here is derived from an EMBL/GenBank/DDBJ whole genome shotgun (WGS) entry which is preliminary data.</text>
</comment>
<evidence type="ECO:0000256" key="2">
    <source>
        <dbReference type="SAM" id="SignalP"/>
    </source>
</evidence>
<feature type="region of interest" description="Disordered" evidence="1">
    <location>
        <begin position="250"/>
        <end position="272"/>
    </location>
</feature>
<sequence>MKKMPIPAALLAALPALPVAVPAVAAPAAQVFVAVKQPESIDAEWRAHLCALLPQPCDAKALTLHRPRGGAAGDFVVLSEAPLALGRLKRAADATDWKLDRVYDFTGYAGSVKEGEAGEVGNGEVRRALAPALYPLADGRWAVAVLQRQFESYSGGGASFSTADFVPLDADPASAKAAYEGVPFSCSKLIRACFTEKEYKSSKHCHDESSGSLRIAYSEPAKAGGPYGWQFTWLQSDWAAHVPASATVSTRSRFSGDGSGGGAADFCGGGPQ</sequence>
<feature type="chain" id="PRO_5041677919" description="Secreted protein" evidence="2">
    <location>
        <begin position="26"/>
        <end position="272"/>
    </location>
</feature>
<proteinExistence type="predicted"/>
<dbReference type="EMBL" id="LVHG01000002">
    <property type="protein sequence ID" value="OAK66968.1"/>
    <property type="molecule type" value="Genomic_DNA"/>
</dbReference>